<evidence type="ECO:0000313" key="2">
    <source>
        <dbReference type="Proteomes" id="UP000185746"/>
    </source>
</evidence>
<protein>
    <submittedName>
        <fullName evidence="1">CxxH/CxxC protein</fullName>
    </submittedName>
</protein>
<accession>A0A1D8JCF4</accession>
<dbReference type="AlphaFoldDB" id="A0A1D8JCF4"/>
<organism evidence="1 2">
    <name type="scientific">Sporosarcina ureilytica</name>
    <dbReference type="NCBI Taxonomy" id="298596"/>
    <lineage>
        <taxon>Bacteria</taxon>
        <taxon>Bacillati</taxon>
        <taxon>Bacillota</taxon>
        <taxon>Bacilli</taxon>
        <taxon>Bacillales</taxon>
        <taxon>Caryophanaceae</taxon>
        <taxon>Sporosarcina</taxon>
    </lineage>
</organism>
<keyword evidence="2" id="KW-1185">Reference proteome</keyword>
<dbReference type="InterPro" id="IPR025626">
    <property type="entry name" value="YyzF"/>
</dbReference>
<dbReference type="Proteomes" id="UP000185746">
    <property type="component" value="Chromosome"/>
</dbReference>
<proteinExistence type="predicted"/>
<reference evidence="1 2" key="1">
    <citation type="submission" date="2016-09" db="EMBL/GenBank/DDBJ databases">
        <title>Complete genome sequence of the Lysinibacillus sphaericus LMG 22257, a specie of Bacillus with ureolytic activity that can effectively biodeposit calcium carbonate.</title>
        <authorList>
            <person name="Yan W."/>
        </authorList>
    </citation>
    <scope>NUCLEOTIDE SEQUENCE [LARGE SCALE GENOMIC DNA]</scope>
    <source>
        <strain evidence="1 2">LMG 22257</strain>
    </source>
</reference>
<dbReference type="KEGG" id="surl:BI350_01310"/>
<sequence length="66" mass="7681">MCSVKSIKEDKKVKLYSCETHIDQVLEEFIQKEERFPTMKYLEKGEKLSTTCSQCKMQALYLVANG</sequence>
<dbReference type="Pfam" id="PF14116">
    <property type="entry name" value="YyzF"/>
    <property type="match status" value="1"/>
</dbReference>
<name>A0A1D8JCF4_9BACL</name>
<dbReference type="EMBL" id="CP017560">
    <property type="protein sequence ID" value="AOV06379.1"/>
    <property type="molecule type" value="Genomic_DNA"/>
</dbReference>
<gene>
    <name evidence="1" type="ORF">BI350_01310</name>
</gene>
<dbReference type="NCBIfam" id="TIGR04129">
    <property type="entry name" value="CxxH_BA5709"/>
    <property type="match status" value="1"/>
</dbReference>
<evidence type="ECO:0000313" key="1">
    <source>
        <dbReference type="EMBL" id="AOV06379.1"/>
    </source>
</evidence>